<accession>A0ABQ8TML1</accession>
<comment type="caution">
    <text evidence="2">The sequence shown here is derived from an EMBL/GenBank/DDBJ whole genome shotgun (WGS) entry which is preliminary data.</text>
</comment>
<dbReference type="InterPro" id="IPR009057">
    <property type="entry name" value="Homeodomain-like_sf"/>
</dbReference>
<proteinExistence type="predicted"/>
<comment type="subcellular location">
    <subcellularLocation>
        <location evidence="1">Nucleus</location>
    </subcellularLocation>
</comment>
<dbReference type="SUPFAM" id="SSF46689">
    <property type="entry name" value="Homeodomain-like"/>
    <property type="match status" value="1"/>
</dbReference>
<dbReference type="Pfam" id="PF13384">
    <property type="entry name" value="HTH_23"/>
    <property type="match status" value="1"/>
</dbReference>
<evidence type="ECO:0000313" key="3">
    <source>
        <dbReference type="Proteomes" id="UP001148838"/>
    </source>
</evidence>
<dbReference type="Gene3D" id="1.10.10.10">
    <property type="entry name" value="Winged helix-like DNA-binding domain superfamily/Winged helix DNA-binding domain"/>
    <property type="match status" value="1"/>
</dbReference>
<evidence type="ECO:0000313" key="2">
    <source>
        <dbReference type="EMBL" id="KAJ4447896.1"/>
    </source>
</evidence>
<dbReference type="Proteomes" id="UP001148838">
    <property type="component" value="Unassembled WGS sequence"/>
</dbReference>
<reference evidence="2 3" key="1">
    <citation type="journal article" date="2022" name="Allergy">
        <title>Genome assembly and annotation of Periplaneta americana reveal a comprehensive cockroach allergen profile.</title>
        <authorList>
            <person name="Wang L."/>
            <person name="Xiong Q."/>
            <person name="Saelim N."/>
            <person name="Wang L."/>
            <person name="Nong W."/>
            <person name="Wan A.T."/>
            <person name="Shi M."/>
            <person name="Liu X."/>
            <person name="Cao Q."/>
            <person name="Hui J.H.L."/>
            <person name="Sookrung N."/>
            <person name="Leung T.F."/>
            <person name="Tungtrongchitr A."/>
            <person name="Tsui S.K.W."/>
        </authorList>
    </citation>
    <scope>NUCLEOTIDE SEQUENCE [LARGE SCALE GENOMIC DNA]</scope>
    <source>
        <strain evidence="2">PWHHKU_190912</strain>
    </source>
</reference>
<protein>
    <submittedName>
        <fullName evidence="2">Uncharacterized protein</fullName>
    </submittedName>
</protein>
<organism evidence="2 3">
    <name type="scientific">Periplaneta americana</name>
    <name type="common">American cockroach</name>
    <name type="synonym">Blatta americana</name>
    <dbReference type="NCBI Taxonomy" id="6978"/>
    <lineage>
        <taxon>Eukaryota</taxon>
        <taxon>Metazoa</taxon>
        <taxon>Ecdysozoa</taxon>
        <taxon>Arthropoda</taxon>
        <taxon>Hexapoda</taxon>
        <taxon>Insecta</taxon>
        <taxon>Pterygota</taxon>
        <taxon>Neoptera</taxon>
        <taxon>Polyneoptera</taxon>
        <taxon>Dictyoptera</taxon>
        <taxon>Blattodea</taxon>
        <taxon>Blattoidea</taxon>
        <taxon>Blattidae</taxon>
        <taxon>Blattinae</taxon>
        <taxon>Periplaneta</taxon>
    </lineage>
</organism>
<evidence type="ECO:0000256" key="1">
    <source>
        <dbReference type="ARBA" id="ARBA00004123"/>
    </source>
</evidence>
<gene>
    <name evidence="2" type="ORF">ANN_09905</name>
</gene>
<name>A0ABQ8TML1_PERAM</name>
<keyword evidence="3" id="KW-1185">Reference proteome</keyword>
<sequence length="225" mass="25131">MGSNHRETREETRKVIIKLHNQSKSLREISELVGRPRPTIQSIYDRFSASETVENKPRTGRPKVLTEQNERVIIREIKKDPKIIAVKVVADLERRVNPKRIKLVWVTGREGIAENYTAHIARERALKLFVGPEHLNILKGPEGIKNTEAICTSAAAAAEDSDCNNNSGGGGSGGGVIIVIEHLYYVELSGFIRDCAEKYVCVPDSLQQNASTQKENNSKSSEKQW</sequence>
<dbReference type="EMBL" id="JAJSOF020000005">
    <property type="protein sequence ID" value="KAJ4447896.1"/>
    <property type="molecule type" value="Genomic_DNA"/>
</dbReference>
<dbReference type="InterPro" id="IPR036388">
    <property type="entry name" value="WH-like_DNA-bd_sf"/>
</dbReference>